<comment type="caution">
    <text evidence="2">The sequence shown here is derived from an EMBL/GenBank/DDBJ whole genome shotgun (WGS) entry which is preliminary data.</text>
</comment>
<sequence length="87" mass="9674">MSSEKSTSLSKVILYAAPTSSQLPQPRQDSLTTAAAQERTGRDGNRHRDTSRRGFVDSKGKRGTNTHPDSQTYSERQGNRKHLALFL</sequence>
<organism evidence="2 3">
    <name type="scientific">Portunus trituberculatus</name>
    <name type="common">Swimming crab</name>
    <name type="synonym">Neptunus trituberculatus</name>
    <dbReference type="NCBI Taxonomy" id="210409"/>
    <lineage>
        <taxon>Eukaryota</taxon>
        <taxon>Metazoa</taxon>
        <taxon>Ecdysozoa</taxon>
        <taxon>Arthropoda</taxon>
        <taxon>Crustacea</taxon>
        <taxon>Multicrustacea</taxon>
        <taxon>Malacostraca</taxon>
        <taxon>Eumalacostraca</taxon>
        <taxon>Eucarida</taxon>
        <taxon>Decapoda</taxon>
        <taxon>Pleocyemata</taxon>
        <taxon>Brachyura</taxon>
        <taxon>Eubrachyura</taxon>
        <taxon>Portunoidea</taxon>
        <taxon>Portunidae</taxon>
        <taxon>Portuninae</taxon>
        <taxon>Portunus</taxon>
    </lineage>
</organism>
<evidence type="ECO:0000256" key="1">
    <source>
        <dbReference type="SAM" id="MobiDB-lite"/>
    </source>
</evidence>
<feature type="compositionally biased region" description="Polar residues" evidence="1">
    <location>
        <begin position="63"/>
        <end position="76"/>
    </location>
</feature>
<reference evidence="2 3" key="1">
    <citation type="submission" date="2019-05" db="EMBL/GenBank/DDBJ databases">
        <title>Another draft genome of Portunus trituberculatus and its Hox gene families provides insights of decapod evolution.</title>
        <authorList>
            <person name="Jeong J.-H."/>
            <person name="Song I."/>
            <person name="Kim S."/>
            <person name="Choi T."/>
            <person name="Kim D."/>
            <person name="Ryu S."/>
            <person name="Kim W."/>
        </authorList>
    </citation>
    <scope>NUCLEOTIDE SEQUENCE [LARGE SCALE GENOMIC DNA]</scope>
    <source>
        <tissue evidence="2">Muscle</tissue>
    </source>
</reference>
<dbReference type="AlphaFoldDB" id="A0A5B7HAL9"/>
<name>A0A5B7HAL9_PORTR</name>
<feature type="compositionally biased region" description="Polar residues" evidence="1">
    <location>
        <begin position="18"/>
        <end position="35"/>
    </location>
</feature>
<dbReference type="Proteomes" id="UP000324222">
    <property type="component" value="Unassembled WGS sequence"/>
</dbReference>
<keyword evidence="3" id="KW-1185">Reference proteome</keyword>
<gene>
    <name evidence="2" type="ORF">E2C01_061166</name>
</gene>
<accession>A0A5B7HAL9</accession>
<evidence type="ECO:0000313" key="3">
    <source>
        <dbReference type="Proteomes" id="UP000324222"/>
    </source>
</evidence>
<feature type="region of interest" description="Disordered" evidence="1">
    <location>
        <begin position="17"/>
        <end position="87"/>
    </location>
</feature>
<feature type="compositionally biased region" description="Basic and acidic residues" evidence="1">
    <location>
        <begin position="39"/>
        <end position="60"/>
    </location>
</feature>
<proteinExistence type="predicted"/>
<dbReference type="EMBL" id="VSRR010025634">
    <property type="protein sequence ID" value="MPC67006.1"/>
    <property type="molecule type" value="Genomic_DNA"/>
</dbReference>
<evidence type="ECO:0000313" key="2">
    <source>
        <dbReference type="EMBL" id="MPC67006.1"/>
    </source>
</evidence>
<protein>
    <submittedName>
        <fullName evidence="2">Uncharacterized protein</fullName>
    </submittedName>
</protein>